<organism evidence="4 5">
    <name type="scientific">Coniochaeta hoffmannii</name>
    <dbReference type="NCBI Taxonomy" id="91930"/>
    <lineage>
        <taxon>Eukaryota</taxon>
        <taxon>Fungi</taxon>
        <taxon>Dikarya</taxon>
        <taxon>Ascomycota</taxon>
        <taxon>Pezizomycotina</taxon>
        <taxon>Sordariomycetes</taxon>
        <taxon>Sordariomycetidae</taxon>
        <taxon>Coniochaetales</taxon>
        <taxon>Coniochaetaceae</taxon>
        <taxon>Coniochaeta</taxon>
    </lineage>
</organism>
<proteinExistence type="predicted"/>
<dbReference type="PANTHER" id="PTHR33119:SF1">
    <property type="entry name" value="FE2OG DIOXYGENASE DOMAIN-CONTAINING PROTEIN"/>
    <property type="match status" value="1"/>
</dbReference>
<feature type="domain" description="DUF4246" evidence="2">
    <location>
        <begin position="97"/>
        <end position="625"/>
    </location>
</feature>
<protein>
    <submittedName>
        <fullName evidence="4">Uncharacterized protein</fullName>
    </submittedName>
</protein>
<dbReference type="Proteomes" id="UP001174691">
    <property type="component" value="Unassembled WGS sequence"/>
</dbReference>
<sequence length="687" mass="78490">MPYDNSGFGPLRVPGFNMLINAYDAKDSLRQDDKRRSFFAEGIEGWSGERLTVRELAMLRLTESITDKPDWDRKVFDDSIVAKWRAEAMAMPLISEAAWDWVSTEAREKAEAFKSSRIVLALDSNSRCAKSDVLVSPELRAELIANVAPLLSVPDEQKDWHPGSNGQVLNLVHPSLYPLMYGKTRVLSQGGRVELEDILASCGKGEEAREKADQDFRQLLSSDSDAWSSGYQWLPCEVEFTGGKDEEVSVRITSYINNLHPGKHANLYRTIEKMIGLSVPLWNEVVMYGTGVRTPLRIVTQGAEWTPKLPEWAEYQNLPAKTTDDNFAEVMEKVKEFLALPDRPGYTAGDDDEEEDDDDEDEEYHVGNEQDPEAIVASLKERLARIEVDTNAHHWQFKSILHNVLERKWKRFRQVAHPEPGQSFTYEEWKRGVQRPIISSYNGDHDRVADLSPQDVRLQQWFKDQGLQVIVKLASIELTPDNARYPGGSWHLEGMLNEHIVATSIYYYDVENTTSSHLAFRQGAMLDDIELVYEQDDHEPLSTVFGTESMRDELAVQVIGSISTPQGRLLAFPNTLQHRVEPFELADKTKPGHRRFLVMWLVDPHIRICSTRNVPPQQHSWWAEEALPAVDFGSLPQEVVDMVRGEIGEWPMGLDQAKEVRLDLMRERTRRPEWVETAFGEYNLCEH</sequence>
<feature type="domain" description="DUF4246" evidence="3">
    <location>
        <begin position="13"/>
        <end position="87"/>
    </location>
</feature>
<evidence type="ECO:0000259" key="2">
    <source>
        <dbReference type="Pfam" id="PF14033"/>
    </source>
</evidence>
<dbReference type="InterPro" id="IPR049207">
    <property type="entry name" value="DUF4246_N"/>
</dbReference>
<evidence type="ECO:0000313" key="5">
    <source>
        <dbReference type="Proteomes" id="UP001174691"/>
    </source>
</evidence>
<evidence type="ECO:0000313" key="4">
    <source>
        <dbReference type="EMBL" id="KAJ9156733.1"/>
    </source>
</evidence>
<gene>
    <name evidence="4" type="ORF">NKR19_g4172</name>
</gene>
<reference evidence="4" key="1">
    <citation type="submission" date="2022-07" db="EMBL/GenBank/DDBJ databases">
        <title>Fungi with potential for degradation of polypropylene.</title>
        <authorList>
            <person name="Gostincar C."/>
        </authorList>
    </citation>
    <scope>NUCLEOTIDE SEQUENCE</scope>
    <source>
        <strain evidence="4">EXF-13287</strain>
    </source>
</reference>
<comment type="caution">
    <text evidence="4">The sequence shown here is derived from an EMBL/GenBank/DDBJ whole genome shotgun (WGS) entry which is preliminary data.</text>
</comment>
<evidence type="ECO:0000256" key="1">
    <source>
        <dbReference type="SAM" id="MobiDB-lite"/>
    </source>
</evidence>
<feature type="region of interest" description="Disordered" evidence="1">
    <location>
        <begin position="342"/>
        <end position="367"/>
    </location>
</feature>
<accession>A0AA38RU08</accession>
<dbReference type="InterPro" id="IPR025340">
    <property type="entry name" value="DUF4246"/>
</dbReference>
<name>A0AA38RU08_9PEZI</name>
<dbReference type="EMBL" id="JANBVN010000051">
    <property type="protein sequence ID" value="KAJ9156733.1"/>
    <property type="molecule type" value="Genomic_DNA"/>
</dbReference>
<dbReference type="Pfam" id="PF21666">
    <property type="entry name" value="DUF4246_N"/>
    <property type="match status" value="1"/>
</dbReference>
<feature type="compositionally biased region" description="Acidic residues" evidence="1">
    <location>
        <begin position="349"/>
        <end position="363"/>
    </location>
</feature>
<dbReference type="InterPro" id="IPR049192">
    <property type="entry name" value="DUF4246_C"/>
</dbReference>
<dbReference type="PANTHER" id="PTHR33119">
    <property type="entry name" value="IFI3P"/>
    <property type="match status" value="1"/>
</dbReference>
<dbReference type="AlphaFoldDB" id="A0AA38RU08"/>
<keyword evidence="5" id="KW-1185">Reference proteome</keyword>
<evidence type="ECO:0000259" key="3">
    <source>
        <dbReference type="Pfam" id="PF21666"/>
    </source>
</evidence>
<dbReference type="Pfam" id="PF14033">
    <property type="entry name" value="DUF4246"/>
    <property type="match status" value="1"/>
</dbReference>